<sequence length="384" mass="41672">MSFIHLPSIDLLLKNISSVTDGQVSIKKIAEGEIVLSCVLKSEDSRIREIDVGYVGQVIALAASRTMGVDPGSPVHRISTAFSEPLANEEILFVGTCEKNGFSGSSLRYEATAVRDGRIIGAGSVVPVAQAVAPTTVAARAPALVPAPVPGPTAAAAPSPPPALSPVPAPSPAPAPVAVTEPEAKRARLDESGPPPPPSTTSSAVGFGRFFPPDNKKDPCQKYMMVNVESDSPLTETVLAEELEKFGLLPKNVSHTRTFIKAERRNHYIVYFDVDGDDRAMEEHLNEKAPLWMNSWNLENVKCRVPFFSRSISVYKQLKAVVVATRNQRSQPHLEMFQAISDGKIVLESIKWADAEHGMSHYMSSCLTKEGKKIFKTMRKNVFQ</sequence>
<feature type="compositionally biased region" description="Basic and acidic residues" evidence="1">
    <location>
        <begin position="182"/>
        <end position="191"/>
    </location>
</feature>
<dbReference type="Proteomes" id="UP000230233">
    <property type="component" value="Chromosome III"/>
</dbReference>
<evidence type="ECO:0000313" key="2">
    <source>
        <dbReference type="EMBL" id="PIC40951.1"/>
    </source>
</evidence>
<organism evidence="2 3">
    <name type="scientific">Caenorhabditis nigoni</name>
    <dbReference type="NCBI Taxonomy" id="1611254"/>
    <lineage>
        <taxon>Eukaryota</taxon>
        <taxon>Metazoa</taxon>
        <taxon>Ecdysozoa</taxon>
        <taxon>Nematoda</taxon>
        <taxon>Chromadorea</taxon>
        <taxon>Rhabditida</taxon>
        <taxon>Rhabditina</taxon>
        <taxon>Rhabditomorpha</taxon>
        <taxon>Rhabditoidea</taxon>
        <taxon>Rhabditidae</taxon>
        <taxon>Peloderinae</taxon>
        <taxon>Caenorhabditis</taxon>
    </lineage>
</organism>
<feature type="compositionally biased region" description="Pro residues" evidence="1">
    <location>
        <begin position="158"/>
        <end position="175"/>
    </location>
</feature>
<feature type="region of interest" description="Disordered" evidence="1">
    <location>
        <begin position="151"/>
        <end position="211"/>
    </location>
</feature>
<proteinExistence type="predicted"/>
<comment type="caution">
    <text evidence="2">The sequence shown here is derived from an EMBL/GenBank/DDBJ whole genome shotgun (WGS) entry which is preliminary data.</text>
</comment>
<dbReference type="AlphaFoldDB" id="A0A2G5UNM9"/>
<name>A0A2G5UNM9_9PELO</name>
<protein>
    <submittedName>
        <fullName evidence="2">Uncharacterized protein</fullName>
    </submittedName>
</protein>
<reference evidence="3" key="1">
    <citation type="submission" date="2017-10" db="EMBL/GenBank/DDBJ databases">
        <title>Rapid genome shrinkage in a self-fertile nematode reveals novel sperm competition proteins.</title>
        <authorList>
            <person name="Yin D."/>
            <person name="Schwarz E.M."/>
            <person name="Thomas C.G."/>
            <person name="Felde R.L."/>
            <person name="Korf I.F."/>
            <person name="Cutter A.D."/>
            <person name="Schartner C.M."/>
            <person name="Ralston E.J."/>
            <person name="Meyer B.J."/>
            <person name="Haag E.S."/>
        </authorList>
    </citation>
    <scope>NUCLEOTIDE SEQUENCE [LARGE SCALE GENOMIC DNA]</scope>
    <source>
        <strain evidence="3">JU1422</strain>
    </source>
</reference>
<keyword evidence="3" id="KW-1185">Reference proteome</keyword>
<evidence type="ECO:0000313" key="3">
    <source>
        <dbReference type="Proteomes" id="UP000230233"/>
    </source>
</evidence>
<evidence type="ECO:0000256" key="1">
    <source>
        <dbReference type="SAM" id="MobiDB-lite"/>
    </source>
</evidence>
<dbReference type="EMBL" id="PDUG01000003">
    <property type="protein sequence ID" value="PIC40951.1"/>
    <property type="molecule type" value="Genomic_DNA"/>
</dbReference>
<gene>
    <name evidence="2" type="primary">Cnig_chr_III.g8535</name>
    <name evidence="2" type="ORF">B9Z55_008535</name>
</gene>
<accession>A0A2G5UNM9</accession>